<evidence type="ECO:0000313" key="1">
    <source>
        <dbReference type="EMBL" id="KZV13817.1"/>
    </source>
</evidence>
<gene>
    <name evidence="1" type="ORF">F511_44980</name>
</gene>
<sequence length="106" mass="11784">MPASSPIVAQQHRAFCATRAAMMRDQRSINEAAAAGRPCVKRRQALPVMLDQWRNDLRWERPAMRPPACIGRDKRRGPCDETRAHVRMVSSAAASGGGLQVVEELF</sequence>
<dbReference type="Proteomes" id="UP000250235">
    <property type="component" value="Unassembled WGS sequence"/>
</dbReference>
<keyword evidence="2" id="KW-1185">Reference proteome</keyword>
<reference evidence="1 2" key="1">
    <citation type="journal article" date="2015" name="Proc. Natl. Acad. Sci. U.S.A.">
        <title>The resurrection genome of Boea hygrometrica: A blueprint for survival of dehydration.</title>
        <authorList>
            <person name="Xiao L."/>
            <person name="Yang G."/>
            <person name="Zhang L."/>
            <person name="Yang X."/>
            <person name="Zhao S."/>
            <person name="Ji Z."/>
            <person name="Zhou Q."/>
            <person name="Hu M."/>
            <person name="Wang Y."/>
            <person name="Chen M."/>
            <person name="Xu Y."/>
            <person name="Jin H."/>
            <person name="Xiao X."/>
            <person name="Hu G."/>
            <person name="Bao F."/>
            <person name="Hu Y."/>
            <person name="Wan P."/>
            <person name="Li L."/>
            <person name="Deng X."/>
            <person name="Kuang T."/>
            <person name="Xiang C."/>
            <person name="Zhu J.K."/>
            <person name="Oliver M.J."/>
            <person name="He Y."/>
        </authorList>
    </citation>
    <scope>NUCLEOTIDE SEQUENCE [LARGE SCALE GENOMIC DNA]</scope>
    <source>
        <strain evidence="2">cv. XS01</strain>
    </source>
</reference>
<name>A0A2Z6ZX35_9LAMI</name>
<accession>A0A2Z6ZX35</accession>
<dbReference type="AlphaFoldDB" id="A0A2Z6ZX35"/>
<proteinExistence type="predicted"/>
<evidence type="ECO:0000313" key="2">
    <source>
        <dbReference type="Proteomes" id="UP000250235"/>
    </source>
</evidence>
<protein>
    <submittedName>
        <fullName evidence="1">Uncharacterized protein</fullName>
    </submittedName>
</protein>
<dbReference type="EMBL" id="KV025369">
    <property type="protein sequence ID" value="KZV13817.1"/>
    <property type="molecule type" value="Genomic_DNA"/>
</dbReference>
<organism evidence="1 2">
    <name type="scientific">Dorcoceras hygrometricum</name>
    <dbReference type="NCBI Taxonomy" id="472368"/>
    <lineage>
        <taxon>Eukaryota</taxon>
        <taxon>Viridiplantae</taxon>
        <taxon>Streptophyta</taxon>
        <taxon>Embryophyta</taxon>
        <taxon>Tracheophyta</taxon>
        <taxon>Spermatophyta</taxon>
        <taxon>Magnoliopsida</taxon>
        <taxon>eudicotyledons</taxon>
        <taxon>Gunneridae</taxon>
        <taxon>Pentapetalae</taxon>
        <taxon>asterids</taxon>
        <taxon>lamiids</taxon>
        <taxon>Lamiales</taxon>
        <taxon>Gesneriaceae</taxon>
        <taxon>Didymocarpoideae</taxon>
        <taxon>Trichosporeae</taxon>
        <taxon>Loxocarpinae</taxon>
        <taxon>Dorcoceras</taxon>
    </lineage>
</organism>